<dbReference type="PANTHER" id="PTHR47970">
    <property type="entry name" value="KINESIN-LIKE PROTEIN KIF11"/>
    <property type="match status" value="1"/>
</dbReference>
<feature type="region of interest" description="Disordered" evidence="8">
    <location>
        <begin position="97"/>
        <end position="144"/>
    </location>
</feature>
<dbReference type="GO" id="GO:0008017">
    <property type="term" value="F:microtubule binding"/>
    <property type="evidence" value="ECO:0007669"/>
    <property type="project" value="InterPro"/>
</dbReference>
<keyword evidence="4" id="KW-0067">ATP-binding</keyword>
<dbReference type="InterPro" id="IPR036961">
    <property type="entry name" value="Kinesin_motor_dom_sf"/>
</dbReference>
<keyword evidence="11" id="KW-1185">Reference proteome</keyword>
<dbReference type="GO" id="GO:0005524">
    <property type="term" value="F:ATP binding"/>
    <property type="evidence" value="ECO:0007669"/>
    <property type="project" value="UniProtKB-KW"/>
</dbReference>
<evidence type="ECO:0000256" key="7">
    <source>
        <dbReference type="PROSITE-ProRule" id="PRU00283"/>
    </source>
</evidence>
<comment type="similarity">
    <text evidence="7">Belongs to the TRAFAC class myosin-kinesin ATPase superfamily. Kinesin family.</text>
</comment>
<keyword evidence="3" id="KW-0547">Nucleotide-binding</keyword>
<dbReference type="GO" id="GO:0090307">
    <property type="term" value="P:mitotic spindle assembly"/>
    <property type="evidence" value="ECO:0007669"/>
    <property type="project" value="TreeGrafter"/>
</dbReference>
<dbReference type="GO" id="GO:0051231">
    <property type="term" value="P:spindle elongation"/>
    <property type="evidence" value="ECO:0007669"/>
    <property type="project" value="TreeGrafter"/>
</dbReference>
<dbReference type="Proteomes" id="UP000324222">
    <property type="component" value="Unassembled WGS sequence"/>
</dbReference>
<comment type="caution">
    <text evidence="10">The sequence shown here is derived from an EMBL/GenBank/DDBJ whole genome shotgun (WGS) entry which is preliminary data.</text>
</comment>
<evidence type="ECO:0000313" key="10">
    <source>
        <dbReference type="EMBL" id="MPC30206.1"/>
    </source>
</evidence>
<gene>
    <name evidence="10" type="primary">Kif11_2</name>
    <name evidence="10" type="ORF">E2C01_023466</name>
</gene>
<dbReference type="AlphaFoldDB" id="A0A5B7EAM0"/>
<dbReference type="SUPFAM" id="SSF52540">
    <property type="entry name" value="P-loop containing nucleoside triphosphate hydrolases"/>
    <property type="match status" value="1"/>
</dbReference>
<dbReference type="GO" id="GO:0007018">
    <property type="term" value="P:microtubule-based movement"/>
    <property type="evidence" value="ECO:0007669"/>
    <property type="project" value="InterPro"/>
</dbReference>
<dbReference type="PANTHER" id="PTHR47970:SF12">
    <property type="entry name" value="KINESIN FAMILY MEMBER 11"/>
    <property type="match status" value="1"/>
</dbReference>
<accession>A0A5B7EAM0</accession>
<feature type="compositionally biased region" description="Low complexity" evidence="8">
    <location>
        <begin position="97"/>
        <end position="126"/>
    </location>
</feature>
<evidence type="ECO:0000256" key="2">
    <source>
        <dbReference type="ARBA" id="ARBA00022490"/>
    </source>
</evidence>
<evidence type="ECO:0000313" key="11">
    <source>
        <dbReference type="Proteomes" id="UP000324222"/>
    </source>
</evidence>
<protein>
    <submittedName>
        <fullName evidence="10">Kinesin-like protein KIF11</fullName>
    </submittedName>
</protein>
<name>A0A5B7EAM0_PORTR</name>
<dbReference type="PROSITE" id="PS50067">
    <property type="entry name" value="KINESIN_MOTOR_2"/>
    <property type="match status" value="1"/>
</dbReference>
<keyword evidence="6" id="KW-0206">Cytoskeleton</keyword>
<sequence>MTPTIMPKLEQRLAATNMNEYSSQSHTICILIVQMNNTDTQETSELYLVDLADFESISWSGVVKKRVREAGNNNKSLLTLGLVIREVSSLLFSVSFDSSSTSTSSSLPERSSSDKSSTSSEDSSLMSEEKKRRESESAYTEENS</sequence>
<dbReference type="GO" id="GO:0005876">
    <property type="term" value="C:spindle microtubule"/>
    <property type="evidence" value="ECO:0007669"/>
    <property type="project" value="TreeGrafter"/>
</dbReference>
<feature type="domain" description="Kinesin motor" evidence="9">
    <location>
        <begin position="1"/>
        <end position="144"/>
    </location>
</feature>
<dbReference type="PRINTS" id="PR00380">
    <property type="entry name" value="KINESINHEAVY"/>
</dbReference>
<feature type="compositionally biased region" description="Basic and acidic residues" evidence="8">
    <location>
        <begin position="127"/>
        <end position="136"/>
    </location>
</feature>
<dbReference type="Gene3D" id="3.40.850.10">
    <property type="entry name" value="Kinesin motor domain"/>
    <property type="match status" value="1"/>
</dbReference>
<evidence type="ECO:0000256" key="4">
    <source>
        <dbReference type="ARBA" id="ARBA00022840"/>
    </source>
</evidence>
<dbReference type="GO" id="GO:0008574">
    <property type="term" value="F:plus-end-directed microtubule motor activity"/>
    <property type="evidence" value="ECO:0007669"/>
    <property type="project" value="TreeGrafter"/>
</dbReference>
<reference evidence="10 11" key="1">
    <citation type="submission" date="2019-05" db="EMBL/GenBank/DDBJ databases">
        <title>Another draft genome of Portunus trituberculatus and its Hox gene families provides insights of decapod evolution.</title>
        <authorList>
            <person name="Jeong J.-H."/>
            <person name="Song I."/>
            <person name="Kim S."/>
            <person name="Choi T."/>
            <person name="Kim D."/>
            <person name="Ryu S."/>
            <person name="Kim W."/>
        </authorList>
    </citation>
    <scope>NUCLEOTIDE SEQUENCE [LARGE SCALE GENOMIC DNA]</scope>
    <source>
        <tissue evidence="10">Muscle</tissue>
    </source>
</reference>
<dbReference type="Pfam" id="PF00225">
    <property type="entry name" value="Kinesin"/>
    <property type="match status" value="1"/>
</dbReference>
<organism evidence="10 11">
    <name type="scientific">Portunus trituberculatus</name>
    <name type="common">Swimming crab</name>
    <name type="synonym">Neptunus trituberculatus</name>
    <dbReference type="NCBI Taxonomy" id="210409"/>
    <lineage>
        <taxon>Eukaryota</taxon>
        <taxon>Metazoa</taxon>
        <taxon>Ecdysozoa</taxon>
        <taxon>Arthropoda</taxon>
        <taxon>Crustacea</taxon>
        <taxon>Multicrustacea</taxon>
        <taxon>Malacostraca</taxon>
        <taxon>Eumalacostraca</taxon>
        <taxon>Eucarida</taxon>
        <taxon>Decapoda</taxon>
        <taxon>Pleocyemata</taxon>
        <taxon>Brachyura</taxon>
        <taxon>Eubrachyura</taxon>
        <taxon>Portunoidea</taxon>
        <taxon>Portunidae</taxon>
        <taxon>Portuninae</taxon>
        <taxon>Portunus</taxon>
    </lineage>
</organism>
<dbReference type="InterPro" id="IPR047149">
    <property type="entry name" value="KIF11-like"/>
</dbReference>
<proteinExistence type="inferred from homology"/>
<keyword evidence="5" id="KW-0505">Motor protein</keyword>
<evidence type="ECO:0000256" key="1">
    <source>
        <dbReference type="ARBA" id="ARBA00004245"/>
    </source>
</evidence>
<evidence type="ECO:0000256" key="5">
    <source>
        <dbReference type="ARBA" id="ARBA00023175"/>
    </source>
</evidence>
<dbReference type="InterPro" id="IPR027417">
    <property type="entry name" value="P-loop_NTPase"/>
</dbReference>
<dbReference type="InterPro" id="IPR001752">
    <property type="entry name" value="Kinesin_motor_dom"/>
</dbReference>
<dbReference type="GO" id="GO:0072686">
    <property type="term" value="C:mitotic spindle"/>
    <property type="evidence" value="ECO:0007669"/>
    <property type="project" value="TreeGrafter"/>
</dbReference>
<comment type="subcellular location">
    <subcellularLocation>
        <location evidence="1">Cytoplasm</location>
        <location evidence="1">Cytoskeleton</location>
    </subcellularLocation>
</comment>
<evidence type="ECO:0000259" key="9">
    <source>
        <dbReference type="PROSITE" id="PS50067"/>
    </source>
</evidence>
<evidence type="ECO:0000256" key="6">
    <source>
        <dbReference type="ARBA" id="ARBA00023212"/>
    </source>
</evidence>
<dbReference type="EMBL" id="VSRR010002212">
    <property type="protein sequence ID" value="MPC30206.1"/>
    <property type="molecule type" value="Genomic_DNA"/>
</dbReference>
<comment type="caution">
    <text evidence="7">Lacks conserved residue(s) required for the propagation of feature annotation.</text>
</comment>
<evidence type="ECO:0000256" key="3">
    <source>
        <dbReference type="ARBA" id="ARBA00022741"/>
    </source>
</evidence>
<evidence type="ECO:0000256" key="8">
    <source>
        <dbReference type="SAM" id="MobiDB-lite"/>
    </source>
</evidence>
<keyword evidence="2" id="KW-0963">Cytoplasm</keyword>